<dbReference type="EnsemblPlants" id="EMT15695">
    <property type="protein sequence ID" value="EMT15695"/>
    <property type="gene ID" value="F775_12739"/>
</dbReference>
<accession>N1QWQ9</accession>
<sequence>MARKRWSCWQWLEWVLVELQIWVRCRLDGGDYEEEERVHENWSATFMRKQARKKGAHADAGTLDSEPPVGNPDDASSKKTNQKHDVAPFREKLPRLSAVNSLKRNLTAFKKASKSDL</sequence>
<name>N1QWQ9_AEGTA</name>
<reference evidence="1" key="1">
    <citation type="submission" date="2015-06" db="UniProtKB">
        <authorList>
            <consortium name="EnsemblPlants"/>
        </authorList>
    </citation>
    <scope>IDENTIFICATION</scope>
</reference>
<evidence type="ECO:0000313" key="1">
    <source>
        <dbReference type="EnsemblPlants" id="EMT15695"/>
    </source>
</evidence>
<proteinExistence type="predicted"/>
<dbReference type="AlphaFoldDB" id="N1QWQ9"/>
<protein>
    <submittedName>
        <fullName evidence="1">Uncharacterized protein</fullName>
    </submittedName>
</protein>
<organism evidence="1">
    <name type="scientific">Aegilops tauschii</name>
    <name type="common">Tausch's goatgrass</name>
    <name type="synonym">Aegilops squarrosa</name>
    <dbReference type="NCBI Taxonomy" id="37682"/>
    <lineage>
        <taxon>Eukaryota</taxon>
        <taxon>Viridiplantae</taxon>
        <taxon>Streptophyta</taxon>
        <taxon>Embryophyta</taxon>
        <taxon>Tracheophyta</taxon>
        <taxon>Spermatophyta</taxon>
        <taxon>Magnoliopsida</taxon>
        <taxon>Liliopsida</taxon>
        <taxon>Poales</taxon>
        <taxon>Poaceae</taxon>
        <taxon>BOP clade</taxon>
        <taxon>Pooideae</taxon>
        <taxon>Triticodae</taxon>
        <taxon>Triticeae</taxon>
        <taxon>Triticinae</taxon>
        <taxon>Aegilops</taxon>
    </lineage>
</organism>